<organism evidence="2 3">
    <name type="scientific">Acacia crassicarpa</name>
    <name type="common">northern wattle</name>
    <dbReference type="NCBI Taxonomy" id="499986"/>
    <lineage>
        <taxon>Eukaryota</taxon>
        <taxon>Viridiplantae</taxon>
        <taxon>Streptophyta</taxon>
        <taxon>Embryophyta</taxon>
        <taxon>Tracheophyta</taxon>
        <taxon>Spermatophyta</taxon>
        <taxon>Magnoliopsida</taxon>
        <taxon>eudicotyledons</taxon>
        <taxon>Gunneridae</taxon>
        <taxon>Pentapetalae</taxon>
        <taxon>rosids</taxon>
        <taxon>fabids</taxon>
        <taxon>Fabales</taxon>
        <taxon>Fabaceae</taxon>
        <taxon>Caesalpinioideae</taxon>
        <taxon>mimosoid clade</taxon>
        <taxon>Acacieae</taxon>
        <taxon>Acacia</taxon>
    </lineage>
</organism>
<sequence length="170" mass="19357">MGEKKQSQNGNDRNTQTNGVMITVYVESSTTRSRKPSDPAKKSKSHPQIKRPRTSQSQGYDRRALLLAYSRQLRNTASESKDVQVPTTQKSRHKSKEENCLWFQFCPLSSSRMLRPSNSGRAYDRAPLVEKEELKQSRKKKSGGKPSSPAFLRKLKGALREMSCKQKIKL</sequence>
<dbReference type="Proteomes" id="UP001293593">
    <property type="component" value="Unassembled WGS sequence"/>
</dbReference>
<protein>
    <submittedName>
        <fullName evidence="2">Uncharacterized protein</fullName>
    </submittedName>
</protein>
<comment type="caution">
    <text evidence="2">The sequence shown here is derived from an EMBL/GenBank/DDBJ whole genome shotgun (WGS) entry which is preliminary data.</text>
</comment>
<gene>
    <name evidence="2" type="ORF">QN277_014885</name>
</gene>
<feature type="compositionally biased region" description="Basic residues" evidence="1">
    <location>
        <begin position="42"/>
        <end position="53"/>
    </location>
</feature>
<keyword evidence="3" id="KW-1185">Reference proteome</keyword>
<evidence type="ECO:0000313" key="3">
    <source>
        <dbReference type="Proteomes" id="UP001293593"/>
    </source>
</evidence>
<evidence type="ECO:0000313" key="2">
    <source>
        <dbReference type="EMBL" id="KAK4276777.1"/>
    </source>
</evidence>
<accession>A0AAE1JT25</accession>
<feature type="compositionally biased region" description="Polar residues" evidence="1">
    <location>
        <begin position="7"/>
        <end position="31"/>
    </location>
</feature>
<feature type="region of interest" description="Disordered" evidence="1">
    <location>
        <begin position="114"/>
        <end position="152"/>
    </location>
</feature>
<name>A0AAE1JT25_9FABA</name>
<reference evidence="2" key="1">
    <citation type="submission" date="2023-10" db="EMBL/GenBank/DDBJ databases">
        <title>Chromosome-level genome of the transformable northern wattle, Acacia crassicarpa.</title>
        <authorList>
            <person name="Massaro I."/>
            <person name="Sinha N.R."/>
            <person name="Poethig S."/>
            <person name="Leichty A.R."/>
        </authorList>
    </citation>
    <scope>NUCLEOTIDE SEQUENCE</scope>
    <source>
        <strain evidence="2">Acra3RX</strain>
        <tissue evidence="2">Leaf</tissue>
    </source>
</reference>
<dbReference type="AlphaFoldDB" id="A0AAE1JT25"/>
<feature type="region of interest" description="Disordered" evidence="1">
    <location>
        <begin position="1"/>
        <end position="96"/>
    </location>
</feature>
<dbReference type="EMBL" id="JAWXYG010000003">
    <property type="protein sequence ID" value="KAK4276777.1"/>
    <property type="molecule type" value="Genomic_DNA"/>
</dbReference>
<proteinExistence type="predicted"/>
<evidence type="ECO:0000256" key="1">
    <source>
        <dbReference type="SAM" id="MobiDB-lite"/>
    </source>
</evidence>
<feature type="compositionally biased region" description="Basic and acidic residues" evidence="1">
    <location>
        <begin position="122"/>
        <end position="136"/>
    </location>
</feature>